<reference evidence="1" key="1">
    <citation type="submission" date="2014-09" db="EMBL/GenBank/DDBJ databases">
        <authorList>
            <person name="Magalhaes I.L.F."/>
            <person name="Oliveira U."/>
            <person name="Santos F.R."/>
            <person name="Vidigal T.H.D.A."/>
            <person name="Brescovit A.D."/>
            <person name="Santos A.J."/>
        </authorList>
    </citation>
    <scope>NUCLEOTIDE SEQUENCE</scope>
    <source>
        <tissue evidence="1">Shoot tissue taken approximately 20 cm above the soil surface</tissue>
    </source>
</reference>
<proteinExistence type="predicted"/>
<protein>
    <submittedName>
        <fullName evidence="1">Uncharacterized protein</fullName>
    </submittedName>
</protein>
<organism evidence="1">
    <name type="scientific">Arundo donax</name>
    <name type="common">Giant reed</name>
    <name type="synonym">Donax arundinaceus</name>
    <dbReference type="NCBI Taxonomy" id="35708"/>
    <lineage>
        <taxon>Eukaryota</taxon>
        <taxon>Viridiplantae</taxon>
        <taxon>Streptophyta</taxon>
        <taxon>Embryophyta</taxon>
        <taxon>Tracheophyta</taxon>
        <taxon>Spermatophyta</taxon>
        <taxon>Magnoliopsida</taxon>
        <taxon>Liliopsida</taxon>
        <taxon>Poales</taxon>
        <taxon>Poaceae</taxon>
        <taxon>PACMAD clade</taxon>
        <taxon>Arundinoideae</taxon>
        <taxon>Arundineae</taxon>
        <taxon>Arundo</taxon>
    </lineage>
</organism>
<evidence type="ECO:0000313" key="1">
    <source>
        <dbReference type="EMBL" id="JAD68968.1"/>
    </source>
</evidence>
<sequence>MIYIFLQKEKDIQLK</sequence>
<name>A0A0A9C3C9_ARUDO</name>
<accession>A0A0A9C3C9</accession>
<dbReference type="EMBL" id="GBRH01228927">
    <property type="protein sequence ID" value="JAD68968.1"/>
    <property type="molecule type" value="Transcribed_RNA"/>
</dbReference>
<reference evidence="1" key="2">
    <citation type="journal article" date="2015" name="Data Brief">
        <title>Shoot transcriptome of the giant reed, Arundo donax.</title>
        <authorList>
            <person name="Barrero R.A."/>
            <person name="Guerrero F.D."/>
            <person name="Moolhuijzen P."/>
            <person name="Goolsby J.A."/>
            <person name="Tidwell J."/>
            <person name="Bellgard S.E."/>
            <person name="Bellgard M.I."/>
        </authorList>
    </citation>
    <scope>NUCLEOTIDE SEQUENCE</scope>
    <source>
        <tissue evidence="1">Shoot tissue taken approximately 20 cm above the soil surface</tissue>
    </source>
</reference>